<keyword evidence="2" id="KW-1185">Reference proteome</keyword>
<name>A0A840SGG2_9SPIR</name>
<dbReference type="Proteomes" id="UP000578697">
    <property type="component" value="Unassembled WGS sequence"/>
</dbReference>
<gene>
    <name evidence="1" type="ORF">HNP77_002209</name>
</gene>
<accession>A0A840SGG2</accession>
<protein>
    <submittedName>
        <fullName evidence="1">Uncharacterized protein</fullName>
    </submittedName>
</protein>
<evidence type="ECO:0000313" key="2">
    <source>
        <dbReference type="Proteomes" id="UP000578697"/>
    </source>
</evidence>
<proteinExistence type="predicted"/>
<dbReference type="EMBL" id="JACHFR010000004">
    <property type="protein sequence ID" value="MBB5219820.1"/>
    <property type="molecule type" value="Genomic_DNA"/>
</dbReference>
<sequence length="178" mass="21051">MNEVINELFDLIELDFDFGLAYFSSLYCDGGVYSALEGLCENKNLQKDIHKDIKEWEKDILEYINSMKGKDILPVYVDRIKEAIVHLLNEKYEVENQVSIDDIISRINVFIKRVDNDFIPDIKKQLEIINKQICKTSHDNVWNKINDFVITKRNVIRKAQIDFIKFRDEYLSNKVVKK</sequence>
<reference evidence="1 2" key="1">
    <citation type="submission" date="2020-08" db="EMBL/GenBank/DDBJ databases">
        <title>Genomic Encyclopedia of Type Strains, Phase IV (KMG-IV): sequencing the most valuable type-strain genomes for metagenomic binning, comparative biology and taxonomic classification.</title>
        <authorList>
            <person name="Goeker M."/>
        </authorList>
    </citation>
    <scope>NUCLEOTIDE SEQUENCE [LARGE SCALE GENOMIC DNA]</scope>
    <source>
        <strain evidence="1 2">DSM 103679</strain>
    </source>
</reference>
<organism evidence="1 2">
    <name type="scientific">Treponema rectale</name>
    <dbReference type="NCBI Taxonomy" id="744512"/>
    <lineage>
        <taxon>Bacteria</taxon>
        <taxon>Pseudomonadati</taxon>
        <taxon>Spirochaetota</taxon>
        <taxon>Spirochaetia</taxon>
        <taxon>Spirochaetales</taxon>
        <taxon>Treponemataceae</taxon>
        <taxon>Treponema</taxon>
    </lineage>
</organism>
<dbReference type="RefSeq" id="WP_184653311.1">
    <property type="nucleotide sequence ID" value="NZ_JACHFR010000004.1"/>
</dbReference>
<evidence type="ECO:0000313" key="1">
    <source>
        <dbReference type="EMBL" id="MBB5219820.1"/>
    </source>
</evidence>
<dbReference type="AlphaFoldDB" id="A0A840SGG2"/>
<comment type="caution">
    <text evidence="1">The sequence shown here is derived from an EMBL/GenBank/DDBJ whole genome shotgun (WGS) entry which is preliminary data.</text>
</comment>